<keyword evidence="4 7" id="KW-0812">Transmembrane</keyword>
<dbReference type="PANTHER" id="PTHR34582">
    <property type="entry name" value="UPF0702 TRANSMEMBRANE PROTEIN YCAP"/>
    <property type="match status" value="1"/>
</dbReference>
<feature type="transmembrane region" description="Helical" evidence="7">
    <location>
        <begin position="42"/>
        <end position="59"/>
    </location>
</feature>
<accession>A0A161LAA9</accession>
<comment type="caution">
    <text evidence="9">The sequence shown here is derived from an EMBL/GenBank/DDBJ whole genome shotgun (WGS) entry which is preliminary data.</text>
</comment>
<evidence type="ECO:0000256" key="2">
    <source>
        <dbReference type="ARBA" id="ARBA00006448"/>
    </source>
</evidence>
<evidence type="ECO:0000256" key="1">
    <source>
        <dbReference type="ARBA" id="ARBA00004651"/>
    </source>
</evidence>
<dbReference type="STRING" id="161355.PS9374_00315"/>
<evidence type="ECO:0000256" key="7">
    <source>
        <dbReference type="SAM" id="Phobius"/>
    </source>
</evidence>
<feature type="domain" description="YetF C-terminal" evidence="8">
    <location>
        <begin position="87"/>
        <end position="159"/>
    </location>
</feature>
<reference evidence="9 10" key="1">
    <citation type="journal article" date="2016" name="Genome Announc.">
        <title>Draft Genome Sequence of Planomonospora sphaerica JCM9374, a Rare Actinomycete.</title>
        <authorList>
            <person name="Dohra H."/>
            <person name="Suzuki T."/>
            <person name="Inoue Y."/>
            <person name="Kodani S."/>
        </authorList>
    </citation>
    <scope>NUCLEOTIDE SEQUENCE [LARGE SCALE GENOMIC DNA]</scope>
    <source>
        <strain evidence="9 10">JCM 9374</strain>
    </source>
</reference>
<reference evidence="10" key="2">
    <citation type="submission" date="2016-04" db="EMBL/GenBank/DDBJ databases">
        <title>Planomonospora sphaerica JCM9374 whole genome shotgun sequence.</title>
        <authorList>
            <person name="Suzuki T."/>
            <person name="Dohra H."/>
            <person name="Kodani S."/>
        </authorList>
    </citation>
    <scope>NUCLEOTIDE SEQUENCE [LARGE SCALE GENOMIC DNA]</scope>
    <source>
        <strain evidence="10">JCM 9374</strain>
    </source>
</reference>
<protein>
    <submittedName>
        <fullName evidence="9">Membrane protein</fullName>
    </submittedName>
</protein>
<comment type="subcellular location">
    <subcellularLocation>
        <location evidence="1">Cell membrane</location>
        <topology evidence="1">Multi-pass membrane protein</topology>
    </subcellularLocation>
</comment>
<dbReference type="Gene3D" id="3.30.240.20">
    <property type="entry name" value="bsu07140 like domains"/>
    <property type="match status" value="1"/>
</dbReference>
<evidence type="ECO:0000256" key="6">
    <source>
        <dbReference type="ARBA" id="ARBA00023136"/>
    </source>
</evidence>
<keyword evidence="3" id="KW-1003">Cell membrane</keyword>
<keyword evidence="6 7" id="KW-0472">Membrane</keyword>
<dbReference type="RefSeq" id="WP_068894056.1">
    <property type="nucleotide sequence ID" value="NZ_BDCX01000001.1"/>
</dbReference>
<evidence type="ECO:0000313" key="10">
    <source>
        <dbReference type="Proteomes" id="UP000077701"/>
    </source>
</evidence>
<feature type="transmembrane region" description="Helical" evidence="7">
    <location>
        <begin position="12"/>
        <end position="30"/>
    </location>
</feature>
<dbReference type="PANTHER" id="PTHR34582:SF6">
    <property type="entry name" value="UPF0702 TRANSMEMBRANE PROTEIN YCAP"/>
    <property type="match status" value="1"/>
</dbReference>
<sequence>MWLELTRTEAITVVVSTVCVYVAFLVLVKLVGQRALSAMSSFDFAALIALGAVMGRTALGPSPTLPAGLLGMVTLFALQTTFGLIRRNRRLDHSLNTLPLLLMVNGTVLHDNLRKAQIVEDELRQKLRLAAVHRYDDVAVVILERTGAVSVLRRGETIDPELVSDVRGRELLAAEHLRRRPV</sequence>
<dbReference type="EMBL" id="BDCX01000001">
    <property type="protein sequence ID" value="GAT64684.1"/>
    <property type="molecule type" value="Genomic_DNA"/>
</dbReference>
<dbReference type="InterPro" id="IPR007353">
    <property type="entry name" value="DUF421"/>
</dbReference>
<keyword evidence="5 7" id="KW-1133">Transmembrane helix</keyword>
<dbReference type="OrthoDB" id="3266405at2"/>
<dbReference type="GO" id="GO:0005886">
    <property type="term" value="C:plasma membrane"/>
    <property type="evidence" value="ECO:0007669"/>
    <property type="project" value="UniProtKB-SubCell"/>
</dbReference>
<gene>
    <name evidence="9" type="ORF">PS9374_00315</name>
</gene>
<evidence type="ECO:0000313" key="9">
    <source>
        <dbReference type="EMBL" id="GAT64684.1"/>
    </source>
</evidence>
<evidence type="ECO:0000256" key="5">
    <source>
        <dbReference type="ARBA" id="ARBA00022989"/>
    </source>
</evidence>
<proteinExistence type="inferred from homology"/>
<organism evidence="9 10">
    <name type="scientific">Planomonospora sphaerica</name>
    <dbReference type="NCBI Taxonomy" id="161355"/>
    <lineage>
        <taxon>Bacteria</taxon>
        <taxon>Bacillati</taxon>
        <taxon>Actinomycetota</taxon>
        <taxon>Actinomycetes</taxon>
        <taxon>Streptosporangiales</taxon>
        <taxon>Streptosporangiaceae</taxon>
        <taxon>Planomonospora</taxon>
    </lineage>
</organism>
<dbReference type="InterPro" id="IPR023090">
    <property type="entry name" value="UPF0702_alpha/beta_dom_sf"/>
</dbReference>
<dbReference type="Pfam" id="PF04239">
    <property type="entry name" value="DUF421"/>
    <property type="match status" value="1"/>
</dbReference>
<dbReference type="Proteomes" id="UP000077701">
    <property type="component" value="Unassembled WGS sequence"/>
</dbReference>
<evidence type="ECO:0000259" key="8">
    <source>
        <dbReference type="Pfam" id="PF04239"/>
    </source>
</evidence>
<feature type="transmembrane region" description="Helical" evidence="7">
    <location>
        <begin position="65"/>
        <end position="85"/>
    </location>
</feature>
<comment type="similarity">
    <text evidence="2">Belongs to the UPF0702 family.</text>
</comment>
<evidence type="ECO:0000256" key="4">
    <source>
        <dbReference type="ARBA" id="ARBA00022692"/>
    </source>
</evidence>
<keyword evidence="10" id="KW-1185">Reference proteome</keyword>
<dbReference type="AlphaFoldDB" id="A0A161LAA9"/>
<evidence type="ECO:0000256" key="3">
    <source>
        <dbReference type="ARBA" id="ARBA00022475"/>
    </source>
</evidence>
<name>A0A161LAA9_9ACTN</name>